<name>A0A978VX51_ZIZJJ</name>
<dbReference type="GO" id="GO:0009507">
    <property type="term" value="C:chloroplast"/>
    <property type="evidence" value="ECO:0007669"/>
    <property type="project" value="TreeGrafter"/>
</dbReference>
<feature type="domain" description="VDE lipocalin" evidence="3">
    <location>
        <begin position="233"/>
        <end position="432"/>
    </location>
</feature>
<gene>
    <name evidence="4" type="ORF">FEM48_Zijuj02G0179600</name>
</gene>
<dbReference type="Pfam" id="PF07137">
    <property type="entry name" value="VDE"/>
    <property type="match status" value="2"/>
</dbReference>
<accession>A0A978VX51</accession>
<dbReference type="Proteomes" id="UP000813462">
    <property type="component" value="Unassembled WGS sequence"/>
</dbReference>
<dbReference type="GO" id="GO:0015994">
    <property type="term" value="P:chlorophyll metabolic process"/>
    <property type="evidence" value="ECO:0007669"/>
    <property type="project" value="TreeGrafter"/>
</dbReference>
<keyword evidence="2" id="KW-0472">Membrane</keyword>
<evidence type="ECO:0000313" key="5">
    <source>
        <dbReference type="Proteomes" id="UP000813462"/>
    </source>
</evidence>
<feature type="transmembrane region" description="Helical" evidence="2">
    <location>
        <begin position="198"/>
        <end position="217"/>
    </location>
</feature>
<evidence type="ECO:0000256" key="2">
    <source>
        <dbReference type="SAM" id="Phobius"/>
    </source>
</evidence>
<comment type="caution">
    <text evidence="4">The sequence shown here is derived from an EMBL/GenBank/DDBJ whole genome shotgun (WGS) entry which is preliminary data.</text>
</comment>
<dbReference type="PANTHER" id="PTHR33970">
    <property type="entry name" value="VIOLAXANTHIN DE-EPOXIDASE, CHLOROPLASTIC-RELATED"/>
    <property type="match status" value="1"/>
</dbReference>
<proteinExistence type="predicted"/>
<dbReference type="EMBL" id="JAEACU010000002">
    <property type="protein sequence ID" value="KAH7543396.1"/>
    <property type="molecule type" value="Genomic_DNA"/>
</dbReference>
<sequence length="534" mass="60817">MALAAPSICLSNNEGIGSVCMRSRLATFDERFCQRKALHFRVLVMKFCSTSRRSRYFHLISSDRNFPGLGSKCSTLPFSKTQDISSSFGTSTSKSEVASETNNLVWREIKRLVEQVSNGLKEWSQLHLVKVAGLLACTFLVIPSADAVDALKTCACLLKECRLELAKCIGNPSCAANVACLQTCNNRPDETECQASSVFFFLFFFFFGKIPLVFYYIQREISGLIFSVFFPSQIKCGDLFENSVVDEFNECAVSRKKCVPRKSDVGEFPVPDPAVLVKNFDISTFNGKWFITSGLNPTFDTFDCQLHEFHTESNKLVGNITWRIRTPDGGFFTRSTMQRFVQDPTQPGILYNHDNEYLHYQDDWYILSSQIDNKPDDYVFVYYRGRNDAWDGYGGAVVYTRSSVLPESIIPELQRAAKSVGRDFSTFIRTDNTCGPEPPLAERLEKKLEEGEKIIIEEVEQIEGEVEQEVEKVEKTEMTLFQRLAEGFNELKQDEENFLRGLSKEEMDILNDLKMEANEIEKIFGRALPLRKLR</sequence>
<keyword evidence="2" id="KW-0812">Transmembrane</keyword>
<keyword evidence="2" id="KW-1133">Transmembrane helix</keyword>
<dbReference type="CDD" id="cd19420">
    <property type="entry name" value="lipocalin_VDE"/>
    <property type="match status" value="1"/>
</dbReference>
<keyword evidence="1" id="KW-0175">Coiled coil</keyword>
<dbReference type="InterPro" id="IPR012674">
    <property type="entry name" value="Calycin"/>
</dbReference>
<dbReference type="SUPFAM" id="SSF50814">
    <property type="entry name" value="Lipocalins"/>
    <property type="match status" value="1"/>
</dbReference>
<dbReference type="InterPro" id="IPR010788">
    <property type="entry name" value="VDE_dom"/>
</dbReference>
<feature type="domain" description="VDE lipocalin" evidence="3">
    <location>
        <begin position="154"/>
        <end position="196"/>
    </location>
</feature>
<dbReference type="AlphaFoldDB" id="A0A978VX51"/>
<dbReference type="GO" id="GO:0046422">
    <property type="term" value="F:violaxanthin de-epoxidase activity"/>
    <property type="evidence" value="ECO:0007669"/>
    <property type="project" value="InterPro"/>
</dbReference>
<dbReference type="Gene3D" id="2.40.128.20">
    <property type="match status" value="1"/>
</dbReference>
<organism evidence="4 5">
    <name type="scientific">Ziziphus jujuba var. spinosa</name>
    <dbReference type="NCBI Taxonomy" id="714518"/>
    <lineage>
        <taxon>Eukaryota</taxon>
        <taxon>Viridiplantae</taxon>
        <taxon>Streptophyta</taxon>
        <taxon>Embryophyta</taxon>
        <taxon>Tracheophyta</taxon>
        <taxon>Spermatophyta</taxon>
        <taxon>Magnoliopsida</taxon>
        <taxon>eudicotyledons</taxon>
        <taxon>Gunneridae</taxon>
        <taxon>Pentapetalae</taxon>
        <taxon>rosids</taxon>
        <taxon>fabids</taxon>
        <taxon>Rosales</taxon>
        <taxon>Rhamnaceae</taxon>
        <taxon>Paliureae</taxon>
        <taxon>Ziziphus</taxon>
    </lineage>
</organism>
<reference evidence="4" key="1">
    <citation type="journal article" date="2021" name="Front. Plant Sci.">
        <title>Chromosome-Scale Genome Assembly for Chinese Sour Jujube and Insights Into Its Genome Evolution and Domestication Signature.</title>
        <authorList>
            <person name="Shen L.-Y."/>
            <person name="Luo H."/>
            <person name="Wang X.-L."/>
            <person name="Wang X.-M."/>
            <person name="Qiu X.-J."/>
            <person name="Liu H."/>
            <person name="Zhou S.-S."/>
            <person name="Jia K.-H."/>
            <person name="Nie S."/>
            <person name="Bao Y.-T."/>
            <person name="Zhang R.-G."/>
            <person name="Yun Q.-Z."/>
            <person name="Chai Y.-H."/>
            <person name="Lu J.-Y."/>
            <person name="Li Y."/>
            <person name="Zhao S.-W."/>
            <person name="Mao J.-F."/>
            <person name="Jia S.-G."/>
            <person name="Mao Y.-M."/>
        </authorList>
    </citation>
    <scope>NUCLEOTIDE SEQUENCE</scope>
    <source>
        <strain evidence="4">AT0</strain>
        <tissue evidence="4">Leaf</tissue>
    </source>
</reference>
<dbReference type="GO" id="GO:0010028">
    <property type="term" value="P:xanthophyll cycle"/>
    <property type="evidence" value="ECO:0007669"/>
    <property type="project" value="InterPro"/>
</dbReference>
<evidence type="ECO:0000256" key="1">
    <source>
        <dbReference type="SAM" id="Coils"/>
    </source>
</evidence>
<dbReference type="InterPro" id="IPR044682">
    <property type="entry name" value="VDE"/>
</dbReference>
<dbReference type="PANTHER" id="PTHR33970:SF1">
    <property type="entry name" value="VIOLAXANTHIN DE-EPOXIDASE, CHLOROPLASTIC"/>
    <property type="match status" value="1"/>
</dbReference>
<feature type="coiled-coil region" evidence="1">
    <location>
        <begin position="441"/>
        <end position="479"/>
    </location>
</feature>
<protein>
    <recommendedName>
        <fullName evidence="3">VDE lipocalin domain-containing protein</fullName>
    </recommendedName>
</protein>
<evidence type="ECO:0000259" key="3">
    <source>
        <dbReference type="Pfam" id="PF07137"/>
    </source>
</evidence>
<evidence type="ECO:0000313" key="4">
    <source>
        <dbReference type="EMBL" id="KAH7543396.1"/>
    </source>
</evidence>